<gene>
    <name evidence="1" type="ORF">EZ315_15400</name>
</gene>
<protein>
    <submittedName>
        <fullName evidence="1">Uncharacterized protein</fullName>
    </submittedName>
</protein>
<dbReference type="GeneID" id="82151169"/>
<geneLocation type="plasmid" evidence="1">
    <name>pTAA-3-1</name>
</geneLocation>
<dbReference type="RefSeq" id="WP_135472861.1">
    <property type="nucleotide sequence ID" value="NZ_SJSA01000003.1"/>
</dbReference>
<dbReference type="AlphaFoldDB" id="A0A4Z0V038"/>
<organism evidence="1 2">
    <name type="scientific">Duncaniella freteri</name>
    <dbReference type="NCBI Taxonomy" id="2530391"/>
    <lineage>
        <taxon>Bacteria</taxon>
        <taxon>Pseudomonadati</taxon>
        <taxon>Bacteroidota</taxon>
        <taxon>Bacteroidia</taxon>
        <taxon>Bacteroidales</taxon>
        <taxon>Muribaculaceae</taxon>
        <taxon>Duncaniella</taxon>
    </lineage>
</organism>
<comment type="caution">
    <text evidence="1">The sequence shown here is derived from an EMBL/GenBank/DDBJ whole genome shotgun (WGS) entry which is preliminary data.</text>
</comment>
<dbReference type="Proteomes" id="UP000297635">
    <property type="component" value="Unassembled WGS sequence"/>
</dbReference>
<reference evidence="1 2" key="1">
    <citation type="submission" date="2019-02" db="EMBL/GenBank/DDBJ databases">
        <title>Isolation and identification of novel species under the genus Muribaculum.</title>
        <authorList>
            <person name="Miyake S."/>
            <person name="Ding Y."/>
            <person name="Low A."/>
            <person name="Soh M."/>
            <person name="Seedorf H."/>
        </authorList>
    </citation>
    <scope>NUCLEOTIDE SEQUENCE [LARGE SCALE GENOMIC DNA]</scope>
    <source>
        <strain evidence="1 2">TLL-A3</strain>
        <plasmid evidence="1">pTAA-3-1</plasmid>
    </source>
</reference>
<evidence type="ECO:0000313" key="1">
    <source>
        <dbReference type="EMBL" id="TGG35070.1"/>
    </source>
</evidence>
<proteinExistence type="predicted"/>
<name>A0A4Z0V038_9BACT</name>
<sequence length="155" mass="17949">MEILINMTEYGYIENGYLRAIELTPQIYKRKQEDGTVASVEVSIEEQIAALPDIWKPVEPIDESQMIADDEDCIVVPIPYDAGDCIKYRYERKFDTQKVRKQIQDLKDNLAATDYRVTKCYEASLLGDTLPYDIAQLHSERQTVRDRINELEALL</sequence>
<evidence type="ECO:0000313" key="2">
    <source>
        <dbReference type="Proteomes" id="UP000297635"/>
    </source>
</evidence>
<dbReference type="EMBL" id="SJSA01000003">
    <property type="protein sequence ID" value="TGG35070.1"/>
    <property type="molecule type" value="Genomic_DNA"/>
</dbReference>
<accession>A0A4Z0V038</accession>
<keyword evidence="2" id="KW-1185">Reference proteome</keyword>
<keyword evidence="1" id="KW-0614">Plasmid</keyword>